<evidence type="ECO:0000256" key="3">
    <source>
        <dbReference type="ARBA" id="ARBA00010617"/>
    </source>
</evidence>
<evidence type="ECO:0000256" key="11">
    <source>
        <dbReference type="ARBA" id="ARBA00023136"/>
    </source>
</evidence>
<dbReference type="InterPro" id="IPR036396">
    <property type="entry name" value="Cyt_P450_sf"/>
</dbReference>
<dbReference type="SUPFAM" id="SSF48264">
    <property type="entry name" value="Cytochrome P450"/>
    <property type="match status" value="1"/>
</dbReference>
<keyword evidence="7 13" id="KW-1133">Transmembrane helix</keyword>
<dbReference type="Proteomes" id="UP001472677">
    <property type="component" value="Unassembled WGS sequence"/>
</dbReference>
<keyword evidence="8 12" id="KW-0560">Oxidoreductase</keyword>
<evidence type="ECO:0000313" key="15">
    <source>
        <dbReference type="Proteomes" id="UP001472677"/>
    </source>
</evidence>
<keyword evidence="10 12" id="KW-0503">Monooxygenase</keyword>
<name>A0ABR2BVR3_9ROSI</name>
<evidence type="ECO:0008006" key="16">
    <source>
        <dbReference type="Google" id="ProtNLM"/>
    </source>
</evidence>
<feature type="transmembrane region" description="Helical" evidence="13">
    <location>
        <begin position="7"/>
        <end position="29"/>
    </location>
</feature>
<proteinExistence type="inferred from homology"/>
<evidence type="ECO:0000256" key="1">
    <source>
        <dbReference type="ARBA" id="ARBA00001971"/>
    </source>
</evidence>
<evidence type="ECO:0000256" key="4">
    <source>
        <dbReference type="ARBA" id="ARBA00022617"/>
    </source>
</evidence>
<dbReference type="PANTHER" id="PTHR24282:SF226">
    <property type="entry name" value="CYTOCHROME P450 CYP749A22-LIKE"/>
    <property type="match status" value="1"/>
</dbReference>
<keyword evidence="15" id="KW-1185">Reference proteome</keyword>
<protein>
    <recommendedName>
        <fullName evidence="16">Cytochrome P450 CYP749A22-like</fullName>
    </recommendedName>
</protein>
<dbReference type="InterPro" id="IPR017972">
    <property type="entry name" value="Cyt_P450_CS"/>
</dbReference>
<comment type="caution">
    <text evidence="14">The sequence shown here is derived from an EMBL/GenBank/DDBJ whole genome shotgun (WGS) entry which is preliminary data.</text>
</comment>
<keyword evidence="6 12" id="KW-0479">Metal-binding</keyword>
<dbReference type="InterPro" id="IPR001128">
    <property type="entry name" value="Cyt_P450"/>
</dbReference>
<comment type="subcellular location">
    <subcellularLocation>
        <location evidence="2">Membrane</location>
        <topology evidence="2">Single-pass membrane protein</topology>
    </subcellularLocation>
</comment>
<evidence type="ECO:0000256" key="9">
    <source>
        <dbReference type="ARBA" id="ARBA00023004"/>
    </source>
</evidence>
<evidence type="ECO:0000256" key="13">
    <source>
        <dbReference type="SAM" id="Phobius"/>
    </source>
</evidence>
<keyword evidence="5 13" id="KW-0812">Transmembrane</keyword>
<reference evidence="14 15" key="1">
    <citation type="journal article" date="2024" name="G3 (Bethesda)">
        <title>Genome assembly of Hibiscus sabdariffa L. provides insights into metabolisms of medicinal natural products.</title>
        <authorList>
            <person name="Kim T."/>
        </authorList>
    </citation>
    <scope>NUCLEOTIDE SEQUENCE [LARGE SCALE GENOMIC DNA]</scope>
    <source>
        <strain evidence="14">TK-2024</strain>
        <tissue evidence="14">Old leaves</tissue>
    </source>
</reference>
<organism evidence="14 15">
    <name type="scientific">Hibiscus sabdariffa</name>
    <name type="common">roselle</name>
    <dbReference type="NCBI Taxonomy" id="183260"/>
    <lineage>
        <taxon>Eukaryota</taxon>
        <taxon>Viridiplantae</taxon>
        <taxon>Streptophyta</taxon>
        <taxon>Embryophyta</taxon>
        <taxon>Tracheophyta</taxon>
        <taxon>Spermatophyta</taxon>
        <taxon>Magnoliopsida</taxon>
        <taxon>eudicotyledons</taxon>
        <taxon>Gunneridae</taxon>
        <taxon>Pentapetalae</taxon>
        <taxon>rosids</taxon>
        <taxon>malvids</taxon>
        <taxon>Malvales</taxon>
        <taxon>Malvaceae</taxon>
        <taxon>Malvoideae</taxon>
        <taxon>Hibiscus</taxon>
    </lineage>
</organism>
<evidence type="ECO:0000256" key="7">
    <source>
        <dbReference type="ARBA" id="ARBA00022989"/>
    </source>
</evidence>
<evidence type="ECO:0000256" key="10">
    <source>
        <dbReference type="ARBA" id="ARBA00023033"/>
    </source>
</evidence>
<keyword evidence="11 13" id="KW-0472">Membrane</keyword>
<evidence type="ECO:0000256" key="12">
    <source>
        <dbReference type="RuleBase" id="RU000461"/>
    </source>
</evidence>
<dbReference type="Gene3D" id="1.10.630.10">
    <property type="entry name" value="Cytochrome P450"/>
    <property type="match status" value="1"/>
</dbReference>
<dbReference type="InterPro" id="IPR002401">
    <property type="entry name" value="Cyt_P450_E_grp-I"/>
</dbReference>
<evidence type="ECO:0000313" key="14">
    <source>
        <dbReference type="EMBL" id="KAK8510607.1"/>
    </source>
</evidence>
<evidence type="ECO:0000256" key="6">
    <source>
        <dbReference type="ARBA" id="ARBA00022723"/>
    </source>
</evidence>
<dbReference type="InterPro" id="IPR050665">
    <property type="entry name" value="Cytochrome_P450_Monooxygen"/>
</dbReference>
<dbReference type="EMBL" id="JBBPBM010000084">
    <property type="protein sequence ID" value="KAK8510607.1"/>
    <property type="molecule type" value="Genomic_DNA"/>
</dbReference>
<keyword evidence="4 12" id="KW-0349">Heme</keyword>
<evidence type="ECO:0000256" key="8">
    <source>
        <dbReference type="ARBA" id="ARBA00023002"/>
    </source>
</evidence>
<keyword evidence="9 12" id="KW-0408">Iron</keyword>
<dbReference type="PRINTS" id="PR00385">
    <property type="entry name" value="P450"/>
</dbReference>
<comment type="cofactor">
    <cofactor evidence="1">
        <name>heme</name>
        <dbReference type="ChEBI" id="CHEBI:30413"/>
    </cofactor>
</comment>
<accession>A0ABR2BVR3</accession>
<dbReference type="Pfam" id="PF00067">
    <property type="entry name" value="p450"/>
    <property type="match status" value="1"/>
</dbReference>
<evidence type="ECO:0000256" key="2">
    <source>
        <dbReference type="ARBA" id="ARBA00004167"/>
    </source>
</evidence>
<comment type="similarity">
    <text evidence="3 12">Belongs to the cytochrome P450 family.</text>
</comment>
<dbReference type="PRINTS" id="PR00463">
    <property type="entry name" value="EP450I"/>
</dbReference>
<dbReference type="PROSITE" id="PS00086">
    <property type="entry name" value="CYTOCHROME_P450"/>
    <property type="match status" value="1"/>
</dbReference>
<sequence length="485" mass="55459">MSALMKLVILVPCCFFLVALIKFLYNYLWTPLRIQHMMNSQGIKGPPYRFIHGNNNQVTRMKVEASTKPMSLTRHDIFPRVQPHVHSWLNTYGKNYLSWNGVQAELVISEPELVREVLKNSKKAFLKPKPTLLGSKLLGKGLVMVEGENWVKQRKLANFAFHGQSLKQNMIPEVVASVETMLERWKGQEEKEMEVYQEFRLLTAEVISRTAFGSSYLEGEKIFTMLDKLSILVIRDIFKTRIPFISKLWKTADLVESEQLQKGIQDCVMEIIMKREDKDLVDECKTFYLAGQGNVNSLLGWTVLLLSIHGDWQEKARREVFEMFGNQNPHPEGIAKLKTMSMIMNETLRLYGPSNGLYRRVGREVQLEKLVLPANIHLVALNIALHNDPQLWGDDVHLFKPERFAQGIAKATNHNAAAFFPFGLGTRSCVGMTFATTEAKIALSMILQRYTMTLSPAYVHKPVLLITYKPQHGIQVIFEALHKDA</sequence>
<gene>
    <name evidence="14" type="ORF">V6N12_055534</name>
</gene>
<evidence type="ECO:0000256" key="5">
    <source>
        <dbReference type="ARBA" id="ARBA00022692"/>
    </source>
</evidence>
<dbReference type="PANTHER" id="PTHR24282">
    <property type="entry name" value="CYTOCHROME P450 FAMILY MEMBER"/>
    <property type="match status" value="1"/>
</dbReference>